<proteinExistence type="predicted"/>
<sequence>MTTPHVLIVVCCILLFSIPASVLLRRADREDHYRWQYLPLVDNKEKDGYEYFVSVNTAVRSSRTLTSNCFFKLKGEEKDSGNRVLNDGCRKKTNQEMDIIECKKIMLQLIAELQSVVRTRLNCLIIQNAETIQCRFYDEQDKGFKFIIRTPACASGLIRDLICCECNIMLYLARLPREHPVTFSKMFELQRTKSTCPQGIYSIEMPLQPFEMYKCALCSFDQGQNWSTVFPVKLPDNLMIH</sequence>
<dbReference type="PANTHER" id="PTHR10877">
    <property type="entry name" value="POLYCYSTIN FAMILY MEMBER"/>
    <property type="match status" value="1"/>
</dbReference>
<organism evidence="1">
    <name type="scientific">Magallana gigas</name>
    <name type="common">Pacific oyster</name>
    <name type="synonym">Crassostrea gigas</name>
    <dbReference type="NCBI Taxonomy" id="29159"/>
    <lineage>
        <taxon>Eukaryota</taxon>
        <taxon>Metazoa</taxon>
        <taxon>Spiralia</taxon>
        <taxon>Lophotrochozoa</taxon>
        <taxon>Mollusca</taxon>
        <taxon>Bivalvia</taxon>
        <taxon>Autobranchia</taxon>
        <taxon>Pteriomorphia</taxon>
        <taxon>Ostreida</taxon>
        <taxon>Ostreoidea</taxon>
        <taxon>Ostreidae</taxon>
        <taxon>Magallana</taxon>
    </lineage>
</organism>
<dbReference type="InterPro" id="IPR051223">
    <property type="entry name" value="Polycystin"/>
</dbReference>
<dbReference type="EMBL" id="JH821812">
    <property type="protein sequence ID" value="EKC36166.1"/>
    <property type="molecule type" value="Genomic_DNA"/>
</dbReference>
<gene>
    <name evidence="1" type="ORF">CGI_10020231</name>
</gene>
<protein>
    <submittedName>
        <fullName evidence="1">Uncharacterized protein</fullName>
    </submittedName>
</protein>
<name>K1RP58_MAGGI</name>
<reference evidence="1" key="1">
    <citation type="journal article" date="2012" name="Nature">
        <title>The oyster genome reveals stress adaptation and complexity of shell formation.</title>
        <authorList>
            <person name="Zhang G."/>
            <person name="Fang X."/>
            <person name="Guo X."/>
            <person name="Li L."/>
            <person name="Luo R."/>
            <person name="Xu F."/>
            <person name="Yang P."/>
            <person name="Zhang L."/>
            <person name="Wang X."/>
            <person name="Qi H."/>
            <person name="Xiong Z."/>
            <person name="Que H."/>
            <person name="Xie Y."/>
            <person name="Holland P.W."/>
            <person name="Paps J."/>
            <person name="Zhu Y."/>
            <person name="Wu F."/>
            <person name="Chen Y."/>
            <person name="Wang J."/>
            <person name="Peng C."/>
            <person name="Meng J."/>
            <person name="Yang L."/>
            <person name="Liu J."/>
            <person name="Wen B."/>
            <person name="Zhang N."/>
            <person name="Huang Z."/>
            <person name="Zhu Q."/>
            <person name="Feng Y."/>
            <person name="Mount A."/>
            <person name="Hedgecock D."/>
            <person name="Xu Z."/>
            <person name="Liu Y."/>
            <person name="Domazet-Loso T."/>
            <person name="Du Y."/>
            <person name="Sun X."/>
            <person name="Zhang S."/>
            <person name="Liu B."/>
            <person name="Cheng P."/>
            <person name="Jiang X."/>
            <person name="Li J."/>
            <person name="Fan D."/>
            <person name="Wang W."/>
            <person name="Fu W."/>
            <person name="Wang T."/>
            <person name="Wang B."/>
            <person name="Zhang J."/>
            <person name="Peng Z."/>
            <person name="Li Y."/>
            <person name="Li N."/>
            <person name="Wang J."/>
            <person name="Chen M."/>
            <person name="He Y."/>
            <person name="Tan F."/>
            <person name="Song X."/>
            <person name="Zheng Q."/>
            <person name="Huang R."/>
            <person name="Yang H."/>
            <person name="Du X."/>
            <person name="Chen L."/>
            <person name="Yang M."/>
            <person name="Gaffney P.M."/>
            <person name="Wang S."/>
            <person name="Luo L."/>
            <person name="She Z."/>
            <person name="Ming Y."/>
            <person name="Huang W."/>
            <person name="Zhang S."/>
            <person name="Huang B."/>
            <person name="Zhang Y."/>
            <person name="Qu T."/>
            <person name="Ni P."/>
            <person name="Miao G."/>
            <person name="Wang J."/>
            <person name="Wang Q."/>
            <person name="Steinberg C.E."/>
            <person name="Wang H."/>
            <person name="Li N."/>
            <person name="Qian L."/>
            <person name="Zhang G."/>
            <person name="Li Y."/>
            <person name="Yang H."/>
            <person name="Liu X."/>
            <person name="Wang J."/>
            <person name="Yin Y."/>
            <person name="Wang J."/>
        </authorList>
    </citation>
    <scope>NUCLEOTIDE SEQUENCE [LARGE SCALE GENOMIC DNA]</scope>
    <source>
        <strain evidence="1">05x7-T-G4-1.051#20</strain>
    </source>
</reference>
<dbReference type="InParanoid" id="K1RP58"/>
<dbReference type="PANTHER" id="PTHR10877:SF183">
    <property type="entry name" value="AT14535P-RELATED"/>
    <property type="match status" value="1"/>
</dbReference>
<dbReference type="AlphaFoldDB" id="K1RP58"/>
<evidence type="ECO:0000313" key="1">
    <source>
        <dbReference type="EMBL" id="EKC36166.1"/>
    </source>
</evidence>
<dbReference type="HOGENOM" id="CLU_1152718_0_0_1"/>
<accession>K1RP58</accession>